<sequence length="262" mass="30372">MSQNAYDKNDILFNKFSNLKRSLNKESLLYSLLPWEIIKNGSVADLGCGEGWFCREIIDNGSPNQVIGIDISKNLINNAKELNKEKYKNLKYIITDLDSFELNEFGIDSIIGSIDFIFSSFLTHYLSDLESFFNKVYKLLKSNNGSSFIFFTEHPMRTSTKCIENKFIDHKFEGDEIVKKVWPIANYNEQGKRIFSWLGSNNIIKYHYTIETYINTLIKVGFKIDYLGELNINERQLQFSNNGDLVIESNRPYSLLIKVSKN</sequence>
<dbReference type="AlphaFoldDB" id="A0AAN7U928"/>
<evidence type="ECO:0000313" key="2">
    <source>
        <dbReference type="EMBL" id="KAK5581850.1"/>
    </source>
</evidence>
<dbReference type="PANTHER" id="PTHR43861:SF1">
    <property type="entry name" value="TRANS-ACONITATE 2-METHYLTRANSFERASE"/>
    <property type="match status" value="1"/>
</dbReference>
<keyword evidence="3" id="KW-1185">Reference proteome</keyword>
<dbReference type="InterPro" id="IPR029063">
    <property type="entry name" value="SAM-dependent_MTases_sf"/>
</dbReference>
<dbReference type="Pfam" id="PF13847">
    <property type="entry name" value="Methyltransf_31"/>
    <property type="match status" value="1"/>
</dbReference>
<dbReference type="Gene3D" id="3.40.50.150">
    <property type="entry name" value="Vaccinia Virus protein VP39"/>
    <property type="match status" value="1"/>
</dbReference>
<gene>
    <name evidence="2" type="ORF">RB653_003430</name>
</gene>
<dbReference type="PANTHER" id="PTHR43861">
    <property type="entry name" value="TRANS-ACONITATE 2-METHYLTRANSFERASE-RELATED"/>
    <property type="match status" value="1"/>
</dbReference>
<dbReference type="CDD" id="cd02440">
    <property type="entry name" value="AdoMet_MTases"/>
    <property type="match status" value="1"/>
</dbReference>
<accession>A0AAN7U928</accession>
<evidence type="ECO:0000259" key="1">
    <source>
        <dbReference type="Pfam" id="PF13847"/>
    </source>
</evidence>
<evidence type="ECO:0000313" key="3">
    <source>
        <dbReference type="Proteomes" id="UP001344447"/>
    </source>
</evidence>
<dbReference type="Proteomes" id="UP001344447">
    <property type="component" value="Unassembled WGS sequence"/>
</dbReference>
<dbReference type="InterPro" id="IPR025714">
    <property type="entry name" value="Methyltranfer_dom"/>
</dbReference>
<feature type="domain" description="Methyltransferase" evidence="1">
    <location>
        <begin position="39"/>
        <end position="145"/>
    </location>
</feature>
<proteinExistence type="predicted"/>
<reference evidence="2 3" key="1">
    <citation type="submission" date="2023-11" db="EMBL/GenBank/DDBJ databases">
        <title>Dfirmibasis_genome.</title>
        <authorList>
            <person name="Edelbroek B."/>
            <person name="Kjellin J."/>
            <person name="Jerlstrom-Hultqvist J."/>
            <person name="Soderbom F."/>
        </authorList>
    </citation>
    <scope>NUCLEOTIDE SEQUENCE [LARGE SCALE GENOMIC DNA]</scope>
    <source>
        <strain evidence="2 3">TNS-C-14</strain>
    </source>
</reference>
<comment type="caution">
    <text evidence="2">The sequence shown here is derived from an EMBL/GenBank/DDBJ whole genome shotgun (WGS) entry which is preliminary data.</text>
</comment>
<name>A0AAN7U928_9MYCE</name>
<organism evidence="2 3">
    <name type="scientific">Dictyostelium firmibasis</name>
    <dbReference type="NCBI Taxonomy" id="79012"/>
    <lineage>
        <taxon>Eukaryota</taxon>
        <taxon>Amoebozoa</taxon>
        <taxon>Evosea</taxon>
        <taxon>Eumycetozoa</taxon>
        <taxon>Dictyostelia</taxon>
        <taxon>Dictyosteliales</taxon>
        <taxon>Dictyosteliaceae</taxon>
        <taxon>Dictyostelium</taxon>
    </lineage>
</organism>
<dbReference type="SUPFAM" id="SSF53335">
    <property type="entry name" value="S-adenosyl-L-methionine-dependent methyltransferases"/>
    <property type="match status" value="1"/>
</dbReference>
<protein>
    <recommendedName>
        <fullName evidence="1">Methyltransferase domain-containing protein</fullName>
    </recommendedName>
</protein>
<dbReference type="EMBL" id="JAVFKY010000001">
    <property type="protein sequence ID" value="KAK5581850.1"/>
    <property type="molecule type" value="Genomic_DNA"/>
</dbReference>